<protein>
    <recommendedName>
        <fullName evidence="2">Protein kinase domain-containing protein</fullName>
    </recommendedName>
</protein>
<dbReference type="GO" id="GO:0004672">
    <property type="term" value="F:protein kinase activity"/>
    <property type="evidence" value="ECO:0007669"/>
    <property type="project" value="InterPro"/>
</dbReference>
<name>X6LSA2_RETFI</name>
<dbReference type="GO" id="GO:0005634">
    <property type="term" value="C:nucleus"/>
    <property type="evidence" value="ECO:0007669"/>
    <property type="project" value="TreeGrafter"/>
</dbReference>
<keyword evidence="4" id="KW-1185">Reference proteome</keyword>
<dbReference type="Pfam" id="PF00069">
    <property type="entry name" value="Pkinase"/>
    <property type="match status" value="1"/>
</dbReference>
<evidence type="ECO:0000259" key="2">
    <source>
        <dbReference type="PROSITE" id="PS50011"/>
    </source>
</evidence>
<comment type="caution">
    <text evidence="3">The sequence shown here is derived from an EMBL/GenBank/DDBJ whole genome shotgun (WGS) entry which is preliminary data.</text>
</comment>
<evidence type="ECO:0000256" key="1">
    <source>
        <dbReference type="SAM" id="MobiDB-lite"/>
    </source>
</evidence>
<dbReference type="PANTHER" id="PTHR24345">
    <property type="entry name" value="SERINE/THREONINE-PROTEIN KINASE PLK"/>
    <property type="match status" value="1"/>
</dbReference>
<dbReference type="OrthoDB" id="541276at2759"/>
<dbReference type="AlphaFoldDB" id="X6LSA2"/>
<gene>
    <name evidence="3" type="ORF">RFI_33415</name>
</gene>
<dbReference type="Proteomes" id="UP000023152">
    <property type="component" value="Unassembled WGS sequence"/>
</dbReference>
<feature type="region of interest" description="Disordered" evidence="1">
    <location>
        <begin position="77"/>
        <end position="101"/>
    </location>
</feature>
<evidence type="ECO:0000313" key="4">
    <source>
        <dbReference type="Proteomes" id="UP000023152"/>
    </source>
</evidence>
<feature type="domain" description="Protein kinase" evidence="2">
    <location>
        <begin position="1"/>
        <end position="120"/>
    </location>
</feature>
<dbReference type="SUPFAM" id="SSF56112">
    <property type="entry name" value="Protein kinase-like (PK-like)"/>
    <property type="match status" value="1"/>
</dbReference>
<dbReference type="GO" id="GO:0005524">
    <property type="term" value="F:ATP binding"/>
    <property type="evidence" value="ECO:0007669"/>
    <property type="project" value="InterPro"/>
</dbReference>
<sequence length="120" mass="14148">MKHPLLFCPNEQMYLRLQVVQKIFVQLVGAVKWLHTKKICHLDLSLENILIRNDDIFDPQVQIIDFGVSVDFSQCSSGDDNNNYDNDDNYGDNDNDDDSRRTQRCAFNKKWRHEHYISIT</sequence>
<dbReference type="InterPro" id="IPR000719">
    <property type="entry name" value="Prot_kinase_dom"/>
</dbReference>
<dbReference type="InterPro" id="IPR008266">
    <property type="entry name" value="Tyr_kinase_AS"/>
</dbReference>
<dbReference type="InterPro" id="IPR011009">
    <property type="entry name" value="Kinase-like_dom_sf"/>
</dbReference>
<dbReference type="Gene3D" id="1.10.510.10">
    <property type="entry name" value="Transferase(Phosphotransferase) domain 1"/>
    <property type="match status" value="1"/>
</dbReference>
<dbReference type="PROSITE" id="PS50011">
    <property type="entry name" value="PROTEIN_KINASE_DOM"/>
    <property type="match status" value="1"/>
</dbReference>
<proteinExistence type="predicted"/>
<accession>X6LSA2</accession>
<dbReference type="EMBL" id="ASPP01030995">
    <property type="protein sequence ID" value="ETO03987.1"/>
    <property type="molecule type" value="Genomic_DNA"/>
</dbReference>
<evidence type="ECO:0000313" key="3">
    <source>
        <dbReference type="EMBL" id="ETO03987.1"/>
    </source>
</evidence>
<feature type="compositionally biased region" description="Acidic residues" evidence="1">
    <location>
        <begin position="85"/>
        <end position="97"/>
    </location>
</feature>
<reference evidence="3 4" key="1">
    <citation type="journal article" date="2013" name="Curr. Biol.">
        <title>The Genome of the Foraminiferan Reticulomyxa filosa.</title>
        <authorList>
            <person name="Glockner G."/>
            <person name="Hulsmann N."/>
            <person name="Schleicher M."/>
            <person name="Noegel A.A."/>
            <person name="Eichinger L."/>
            <person name="Gallinger C."/>
            <person name="Pawlowski J."/>
            <person name="Sierra R."/>
            <person name="Euteneuer U."/>
            <person name="Pillet L."/>
            <person name="Moustafa A."/>
            <person name="Platzer M."/>
            <person name="Groth M."/>
            <person name="Szafranski K."/>
            <person name="Schliwa M."/>
        </authorList>
    </citation>
    <scope>NUCLEOTIDE SEQUENCE [LARGE SCALE GENOMIC DNA]</scope>
</reference>
<organism evidence="3 4">
    <name type="scientific">Reticulomyxa filosa</name>
    <dbReference type="NCBI Taxonomy" id="46433"/>
    <lineage>
        <taxon>Eukaryota</taxon>
        <taxon>Sar</taxon>
        <taxon>Rhizaria</taxon>
        <taxon>Retaria</taxon>
        <taxon>Foraminifera</taxon>
        <taxon>Monothalamids</taxon>
        <taxon>Reticulomyxidae</taxon>
        <taxon>Reticulomyxa</taxon>
    </lineage>
</organism>
<dbReference type="PROSITE" id="PS00109">
    <property type="entry name" value="PROTEIN_KINASE_TYR"/>
    <property type="match status" value="1"/>
</dbReference>
<feature type="non-terminal residue" evidence="3">
    <location>
        <position position="120"/>
    </location>
</feature>